<dbReference type="AlphaFoldDB" id="A0A1B9IP21"/>
<dbReference type="Proteomes" id="UP000092583">
    <property type="component" value="Unassembled WGS sequence"/>
</dbReference>
<accession>A0A1B9IP21</accession>
<proteinExistence type="predicted"/>
<name>A0A1B9IP21_9TREE</name>
<reference evidence="1 2" key="1">
    <citation type="submission" date="2013-07" db="EMBL/GenBank/DDBJ databases">
        <title>The Genome Sequence of Kwoniella mangroviensis CBS10435.</title>
        <authorList>
            <consortium name="The Broad Institute Genome Sequencing Platform"/>
            <person name="Cuomo C."/>
            <person name="Litvintseva A."/>
            <person name="Chen Y."/>
            <person name="Heitman J."/>
            <person name="Sun S."/>
            <person name="Springer D."/>
            <person name="Dromer F."/>
            <person name="Young S.K."/>
            <person name="Zeng Q."/>
            <person name="Gargeya S."/>
            <person name="Fitzgerald M."/>
            <person name="Abouelleil A."/>
            <person name="Alvarado L."/>
            <person name="Berlin A.M."/>
            <person name="Chapman S.B."/>
            <person name="Dewar J."/>
            <person name="Goldberg J."/>
            <person name="Griggs A."/>
            <person name="Gujja S."/>
            <person name="Hansen M."/>
            <person name="Howarth C."/>
            <person name="Imamovic A."/>
            <person name="Larimer J."/>
            <person name="McCowan C."/>
            <person name="Murphy C."/>
            <person name="Pearson M."/>
            <person name="Priest M."/>
            <person name="Roberts A."/>
            <person name="Saif S."/>
            <person name="Shea T."/>
            <person name="Sykes S."/>
            <person name="Wortman J."/>
            <person name="Nusbaum C."/>
            <person name="Birren B."/>
        </authorList>
    </citation>
    <scope>NUCLEOTIDE SEQUENCE [LARGE SCALE GENOMIC DNA]</scope>
    <source>
        <strain evidence="1 2">CBS 10435</strain>
    </source>
</reference>
<organism evidence="1 2">
    <name type="scientific">Kwoniella mangroviensis CBS 10435</name>
    <dbReference type="NCBI Taxonomy" id="1331196"/>
    <lineage>
        <taxon>Eukaryota</taxon>
        <taxon>Fungi</taxon>
        <taxon>Dikarya</taxon>
        <taxon>Basidiomycota</taxon>
        <taxon>Agaricomycotina</taxon>
        <taxon>Tremellomycetes</taxon>
        <taxon>Tremellales</taxon>
        <taxon>Cryptococcaceae</taxon>
        <taxon>Kwoniella</taxon>
    </lineage>
</organism>
<gene>
    <name evidence="1" type="ORF">L486_04784</name>
</gene>
<keyword evidence="2" id="KW-1185">Reference proteome</keyword>
<reference evidence="2" key="2">
    <citation type="submission" date="2013-12" db="EMBL/GenBank/DDBJ databases">
        <title>Evolution of pathogenesis and genome organization in the Tremellales.</title>
        <authorList>
            <person name="Cuomo C."/>
            <person name="Litvintseva A."/>
            <person name="Heitman J."/>
            <person name="Chen Y."/>
            <person name="Sun S."/>
            <person name="Springer D."/>
            <person name="Dromer F."/>
            <person name="Young S."/>
            <person name="Zeng Q."/>
            <person name="Chapman S."/>
            <person name="Gujja S."/>
            <person name="Saif S."/>
            <person name="Birren B."/>
        </authorList>
    </citation>
    <scope>NUCLEOTIDE SEQUENCE [LARGE SCALE GENOMIC DNA]</scope>
    <source>
        <strain evidence="2">CBS 10435</strain>
    </source>
</reference>
<dbReference type="EMBL" id="KI669463">
    <property type="protein sequence ID" value="OCF57328.1"/>
    <property type="molecule type" value="Genomic_DNA"/>
</dbReference>
<evidence type="ECO:0000313" key="1">
    <source>
        <dbReference type="EMBL" id="OCF57328.1"/>
    </source>
</evidence>
<sequence length="124" mass="13812">MLGEAVYSIAVEVPPGAALCSNRGRYFELADTGHRLRKTVEEVQNDLREIFVGIHLLAISGAAADPEHALLKIEVQRSKVVDLQSNRFTQKMMGLPTQQHDSLAKAGWRFDHQIFQNLATLEVS</sequence>
<evidence type="ECO:0000313" key="2">
    <source>
        <dbReference type="Proteomes" id="UP000092583"/>
    </source>
</evidence>
<protein>
    <submittedName>
        <fullName evidence="1">Uncharacterized protein</fullName>
    </submittedName>
</protein>